<reference evidence="1" key="2">
    <citation type="submission" date="2020-09" db="EMBL/GenBank/DDBJ databases">
        <authorList>
            <person name="Sun Q."/>
            <person name="Zhou Y."/>
        </authorList>
    </citation>
    <scope>NUCLEOTIDE SEQUENCE</scope>
    <source>
        <strain evidence="1">CGMCC 1.15448</strain>
    </source>
</reference>
<dbReference type="Pfam" id="PF02597">
    <property type="entry name" value="ThiS"/>
    <property type="match status" value="1"/>
</dbReference>
<evidence type="ECO:0000313" key="1">
    <source>
        <dbReference type="EMBL" id="GGA87712.1"/>
    </source>
</evidence>
<dbReference type="InterPro" id="IPR012675">
    <property type="entry name" value="Beta-grasp_dom_sf"/>
</dbReference>
<reference evidence="1" key="1">
    <citation type="journal article" date="2014" name="Int. J. Syst. Evol. Microbiol.">
        <title>Complete genome sequence of Corynebacterium casei LMG S-19264T (=DSM 44701T), isolated from a smear-ripened cheese.</title>
        <authorList>
            <consortium name="US DOE Joint Genome Institute (JGI-PGF)"/>
            <person name="Walter F."/>
            <person name="Albersmeier A."/>
            <person name="Kalinowski J."/>
            <person name="Ruckert C."/>
        </authorList>
    </citation>
    <scope>NUCLEOTIDE SEQUENCE</scope>
    <source>
        <strain evidence="1">CGMCC 1.15448</strain>
    </source>
</reference>
<dbReference type="InterPro" id="IPR003749">
    <property type="entry name" value="ThiS/MoaD-like"/>
</dbReference>
<gene>
    <name evidence="1" type="ORF">GCM10011511_08600</name>
</gene>
<organism evidence="1 2">
    <name type="scientific">Puia dinghuensis</name>
    <dbReference type="NCBI Taxonomy" id="1792502"/>
    <lineage>
        <taxon>Bacteria</taxon>
        <taxon>Pseudomonadati</taxon>
        <taxon>Bacteroidota</taxon>
        <taxon>Chitinophagia</taxon>
        <taxon>Chitinophagales</taxon>
        <taxon>Chitinophagaceae</taxon>
        <taxon>Puia</taxon>
    </lineage>
</organism>
<protein>
    <recommendedName>
        <fullName evidence="3">MoaD/ThiS family protein</fullName>
    </recommendedName>
</protein>
<dbReference type="EMBL" id="BMJC01000001">
    <property type="protein sequence ID" value="GGA87712.1"/>
    <property type="molecule type" value="Genomic_DNA"/>
</dbReference>
<dbReference type="RefSeq" id="WP_188928894.1">
    <property type="nucleotide sequence ID" value="NZ_BMJC01000001.1"/>
</dbReference>
<evidence type="ECO:0000313" key="2">
    <source>
        <dbReference type="Proteomes" id="UP000607559"/>
    </source>
</evidence>
<dbReference type="Proteomes" id="UP000607559">
    <property type="component" value="Unassembled WGS sequence"/>
</dbReference>
<dbReference type="SUPFAM" id="SSF54285">
    <property type="entry name" value="MoaD/ThiS"/>
    <property type="match status" value="1"/>
</dbReference>
<comment type="caution">
    <text evidence="1">The sequence shown here is derived from an EMBL/GenBank/DDBJ whole genome shotgun (WGS) entry which is preliminary data.</text>
</comment>
<dbReference type="Gene3D" id="3.10.20.30">
    <property type="match status" value="1"/>
</dbReference>
<dbReference type="AlphaFoldDB" id="A0A8J2U924"/>
<sequence>MKIHVYARLKDYFQPEFEVAGEHVRNTDELKALLLTLNDKAGEILSSCRFAVEEGFIDNEFKLNEYDTVVIIPPSSGG</sequence>
<name>A0A8J2U924_9BACT</name>
<keyword evidence="2" id="KW-1185">Reference proteome</keyword>
<proteinExistence type="predicted"/>
<accession>A0A8J2U924</accession>
<evidence type="ECO:0008006" key="3">
    <source>
        <dbReference type="Google" id="ProtNLM"/>
    </source>
</evidence>
<dbReference type="InterPro" id="IPR016155">
    <property type="entry name" value="Mopterin_synth/thiamin_S_b"/>
</dbReference>
<dbReference type="CDD" id="cd00754">
    <property type="entry name" value="Ubl_MoaD"/>
    <property type="match status" value="1"/>
</dbReference>